<dbReference type="HOGENOM" id="CLU_1093977_0_0_1"/>
<keyword evidence="9" id="KW-1185">Reference proteome</keyword>
<name>B0S6V5_DANRE</name>
<dbReference type="RefSeq" id="XP_001341146.1">
    <property type="nucleotide sequence ID" value="XM_001341110.6"/>
</dbReference>
<feature type="compositionally biased region" description="Basic and acidic residues" evidence="6">
    <location>
        <begin position="151"/>
        <end position="163"/>
    </location>
</feature>
<dbReference type="OrthoDB" id="9931598at2759"/>
<dbReference type="GO" id="GO:0072559">
    <property type="term" value="C:NLRP3 inflammasome complex"/>
    <property type="evidence" value="ECO:0000318"/>
    <property type="project" value="GO_Central"/>
</dbReference>
<keyword evidence="2" id="KW-0963">Cytoplasm</keyword>
<dbReference type="SMR" id="B0S6V5"/>
<evidence type="ECO:0000256" key="2">
    <source>
        <dbReference type="ARBA" id="ARBA00022490"/>
    </source>
</evidence>
<keyword evidence="3" id="KW-0399">Innate immunity</keyword>
<dbReference type="AlphaFoldDB" id="B0S6V5"/>
<reference evidence="8" key="2">
    <citation type="submission" date="2013-08" db="UniProtKB">
        <authorList>
            <consortium name="Ensembl"/>
        </authorList>
    </citation>
    <scope>IDENTIFICATION</scope>
    <source>
        <strain evidence="8">Tuebingen</strain>
    </source>
</reference>
<dbReference type="GO" id="GO:0097193">
    <property type="term" value="P:intrinsic apoptotic signaling pathway"/>
    <property type="evidence" value="ECO:0000318"/>
    <property type="project" value="GO_Central"/>
</dbReference>
<dbReference type="GO" id="GO:0006954">
    <property type="term" value="P:inflammatory response"/>
    <property type="evidence" value="ECO:0000318"/>
    <property type="project" value="GO_Central"/>
</dbReference>
<dbReference type="InterPro" id="IPR011029">
    <property type="entry name" value="DEATH-like_dom_sf"/>
</dbReference>
<keyword evidence="4" id="KW-0391">Immunity</keyword>
<dbReference type="PROSITE" id="PS50209">
    <property type="entry name" value="CARD"/>
    <property type="match status" value="1"/>
</dbReference>
<dbReference type="Ensembl" id="ENSDART00000113435.4">
    <property type="protein sequence ID" value="ENSDARP00000104147.3"/>
    <property type="gene ID" value="ENSDARG00000079133.5"/>
</dbReference>
<sequence>MENIVTNKPNLIKWLSLDATHLLQHVQSKGIIKTEEYNDLMSLSSSRIIVIHLLDLLIGKGESTCRSFLELLKEDDVNESFPKLREWIITVDTSVTADMNGSPSLKASGTQITCNISASKGSHVYAPTIAGSSTGPVVINTTTTTRGGSDYQKDERDWGGGETGDRSIQDCQKFLKANISALVQNVQMIDPILDDLNLHKESTANVRAKTTNQDKMRKLLDCVNCESIAKKLVKALLKHEKDLMMEIMQGVPAR</sequence>
<feature type="domain" description="CARD" evidence="7">
    <location>
        <begin position="1"/>
        <end position="76"/>
    </location>
</feature>
<accession>A0A8M1Q7L2</accession>
<dbReference type="SUPFAM" id="SSF47986">
    <property type="entry name" value="DEATH domain"/>
    <property type="match status" value="2"/>
</dbReference>
<dbReference type="GeneTree" id="ENSGT01060000248762"/>
<evidence type="ECO:0000313" key="10">
    <source>
        <dbReference type="RefSeq" id="XP_001341146.1"/>
    </source>
</evidence>
<dbReference type="GO" id="GO:0042981">
    <property type="term" value="P:regulation of apoptotic process"/>
    <property type="evidence" value="ECO:0007669"/>
    <property type="project" value="InterPro"/>
</dbReference>
<dbReference type="OMA" id="WLTNDPD"/>
<evidence type="ECO:0000259" key="7">
    <source>
        <dbReference type="PROSITE" id="PS50209"/>
    </source>
</evidence>
<dbReference type="InterPro" id="IPR001315">
    <property type="entry name" value="CARD"/>
</dbReference>
<dbReference type="Bgee" id="ENSDARG00000079133">
    <property type="expression patterns" value="Expressed in granulocyte and 18 other cell types or tissues"/>
</dbReference>
<dbReference type="GO" id="GO:0005634">
    <property type="term" value="C:nucleus"/>
    <property type="evidence" value="ECO:0000318"/>
    <property type="project" value="GO_Central"/>
</dbReference>
<evidence type="ECO:0000256" key="3">
    <source>
        <dbReference type="ARBA" id="ARBA00022588"/>
    </source>
</evidence>
<proteinExistence type="predicted"/>
<evidence type="ECO:0000256" key="6">
    <source>
        <dbReference type="SAM" id="MobiDB-lite"/>
    </source>
</evidence>
<dbReference type="KEGG" id="dre:100001066"/>
<dbReference type="Gene3D" id="1.10.533.10">
    <property type="entry name" value="Death Domain, Fas"/>
    <property type="match status" value="2"/>
</dbReference>
<dbReference type="ZFIN" id="ZDB-GENE-081104-302">
    <property type="gene designation" value="si:dkey-10c21.1"/>
</dbReference>
<dbReference type="ExpressionAtlas" id="B0S6V5">
    <property type="expression patterns" value="baseline"/>
</dbReference>
<feature type="region of interest" description="Disordered" evidence="6">
    <location>
        <begin position="142"/>
        <end position="163"/>
    </location>
</feature>
<dbReference type="PANTHER" id="PTHR46985:SF2">
    <property type="entry name" value="APOPTOSIS-ASSOCIATED SPECK-LIKE PROTEIN CONTAINING A CARD"/>
    <property type="match status" value="1"/>
</dbReference>
<evidence type="ECO:0000313" key="9">
    <source>
        <dbReference type="Proteomes" id="UP000000437"/>
    </source>
</evidence>
<dbReference type="GO" id="GO:0045087">
    <property type="term" value="P:innate immune response"/>
    <property type="evidence" value="ECO:0007669"/>
    <property type="project" value="UniProtKB-KW"/>
</dbReference>
<dbReference type="EMBL" id="BX569799">
    <property type="status" value="NOT_ANNOTATED_CDS"/>
    <property type="molecule type" value="Genomic_DNA"/>
</dbReference>
<dbReference type="eggNOG" id="ENOG502SSUD">
    <property type="taxonomic scope" value="Eukaryota"/>
</dbReference>
<dbReference type="CDD" id="cd01671">
    <property type="entry name" value="CARD"/>
    <property type="match status" value="1"/>
</dbReference>
<evidence type="ECO:0000256" key="5">
    <source>
        <dbReference type="ARBA" id="ARBA00023198"/>
    </source>
</evidence>
<organism evidence="8">
    <name type="scientific">Danio rerio</name>
    <name type="common">Zebrafish</name>
    <name type="synonym">Brachydanio rerio</name>
    <dbReference type="NCBI Taxonomy" id="7955"/>
    <lineage>
        <taxon>Eukaryota</taxon>
        <taxon>Metazoa</taxon>
        <taxon>Chordata</taxon>
        <taxon>Craniata</taxon>
        <taxon>Vertebrata</taxon>
        <taxon>Euteleostomi</taxon>
        <taxon>Actinopterygii</taxon>
        <taxon>Neopterygii</taxon>
        <taxon>Teleostei</taxon>
        <taxon>Ostariophysi</taxon>
        <taxon>Cypriniformes</taxon>
        <taxon>Danionidae</taxon>
        <taxon>Danioninae</taxon>
        <taxon>Danio</taxon>
    </lineage>
</organism>
<evidence type="ECO:0000256" key="4">
    <source>
        <dbReference type="ARBA" id="ARBA00022859"/>
    </source>
</evidence>
<gene>
    <name evidence="8 10 11" type="primary">si:dkey-10c21.1</name>
</gene>
<comment type="subcellular location">
    <subcellularLocation>
        <location evidence="1">Cytoplasm</location>
        <location evidence="1">Cytosol</location>
    </subcellularLocation>
</comment>
<dbReference type="PANTHER" id="PTHR46985">
    <property type="entry name" value="NACHT, LRR AND PYD DOMAINS-CONTAINING PROTEIN 1"/>
    <property type="match status" value="1"/>
</dbReference>
<evidence type="ECO:0000313" key="8">
    <source>
        <dbReference type="Ensembl" id="ENSDARP00000104147"/>
    </source>
</evidence>
<evidence type="ECO:0000256" key="1">
    <source>
        <dbReference type="ARBA" id="ARBA00004514"/>
    </source>
</evidence>
<accession>B0S6V5</accession>
<dbReference type="GO" id="GO:0140608">
    <property type="term" value="F:cysteine-type endopeptidase activator activity"/>
    <property type="evidence" value="ECO:0000318"/>
    <property type="project" value="GO_Central"/>
</dbReference>
<protein>
    <submittedName>
        <fullName evidence="8 10">Si:dkey-10c21.1</fullName>
    </submittedName>
</protein>
<dbReference type="PaxDb" id="7955-ENSDARP00000104147"/>
<dbReference type="AGR" id="ZFIN:ZDB-GENE-081104-302"/>
<dbReference type="STRING" id="7955.ENSDARP00000104147"/>
<keyword evidence="5" id="KW-0395">Inflammatory response</keyword>
<dbReference type="GeneID" id="100001066"/>
<reference evidence="10" key="3">
    <citation type="submission" date="2025-04" db="UniProtKB">
        <authorList>
            <consortium name="RefSeq"/>
        </authorList>
    </citation>
    <scope>IDENTIFICATION</scope>
    <source>
        <strain evidence="10">Tuebingen</strain>
    </source>
</reference>
<dbReference type="GO" id="GO:0038187">
    <property type="term" value="F:pattern recognition receptor activity"/>
    <property type="evidence" value="ECO:0000318"/>
    <property type="project" value="GO_Central"/>
</dbReference>
<dbReference type="Pfam" id="PF00619">
    <property type="entry name" value="CARD"/>
    <property type="match status" value="2"/>
</dbReference>
<dbReference type="InterPro" id="IPR051249">
    <property type="entry name" value="NLRP_Inflammasome"/>
</dbReference>
<dbReference type="Proteomes" id="UP000000437">
    <property type="component" value="Chromosome 9"/>
</dbReference>
<evidence type="ECO:0000313" key="11">
    <source>
        <dbReference type="ZFIN" id="ZDB-GENE-081104-302"/>
    </source>
</evidence>
<reference evidence="8 9" key="1">
    <citation type="journal article" date="2013" name="Nature">
        <title>The zebrafish reference genome sequence and its relationship to the human genome.</title>
        <authorList>
            <consortium name="Genome Reference Consortium Zebrafish"/>
            <person name="Howe K."/>
            <person name="Clark M.D."/>
            <person name="Torroja C.F."/>
            <person name="Torrance J."/>
            <person name="Berthelot C."/>
            <person name="Muffato M."/>
            <person name="Collins J.E."/>
            <person name="Humphray S."/>
            <person name="McLaren K."/>
            <person name="Matthews L."/>
            <person name="McLaren S."/>
            <person name="Sealy I."/>
            <person name="Caccamo M."/>
            <person name="Churcher C."/>
            <person name="Scott C."/>
            <person name="Barrett J.C."/>
            <person name="Koch R."/>
            <person name="Rauch G.J."/>
            <person name="White S."/>
            <person name="Chow W."/>
            <person name="Kilian B."/>
            <person name="Quintais L.T."/>
            <person name="Guerra-Assuncao J.A."/>
            <person name="Zhou Y."/>
            <person name="Gu Y."/>
            <person name="Yen J."/>
            <person name="Vogel J.H."/>
            <person name="Eyre T."/>
            <person name="Redmond S."/>
            <person name="Banerjee R."/>
            <person name="Chi J."/>
            <person name="Fu B."/>
            <person name="Langley E."/>
            <person name="Maguire S.F."/>
            <person name="Laird G.K."/>
            <person name="Lloyd D."/>
            <person name="Kenyon E."/>
            <person name="Donaldson S."/>
            <person name="Sehra H."/>
            <person name="Almeida-King J."/>
            <person name="Loveland J."/>
            <person name="Trevanion S."/>
            <person name="Jones M."/>
            <person name="Quail M."/>
            <person name="Willey D."/>
            <person name="Hunt A."/>
            <person name="Burton J."/>
            <person name="Sims S."/>
            <person name="McLay K."/>
            <person name="Plumb B."/>
            <person name="Davis J."/>
            <person name="Clee C."/>
            <person name="Oliver K."/>
            <person name="Clark R."/>
            <person name="Riddle C."/>
            <person name="Elliot D."/>
            <person name="Eliott D."/>
            <person name="Threadgold G."/>
            <person name="Harden G."/>
            <person name="Ware D."/>
            <person name="Begum S."/>
            <person name="Mortimore B."/>
            <person name="Mortimer B."/>
            <person name="Kerry G."/>
            <person name="Heath P."/>
            <person name="Phillimore B."/>
            <person name="Tracey A."/>
            <person name="Corby N."/>
            <person name="Dunn M."/>
            <person name="Johnson C."/>
            <person name="Wood J."/>
            <person name="Clark S."/>
            <person name="Pelan S."/>
            <person name="Griffiths G."/>
            <person name="Smith M."/>
            <person name="Glithero R."/>
            <person name="Howden P."/>
            <person name="Barker N."/>
            <person name="Lloyd C."/>
            <person name="Stevens C."/>
            <person name="Harley J."/>
            <person name="Holt K."/>
            <person name="Panagiotidis G."/>
            <person name="Lovell J."/>
            <person name="Beasley H."/>
            <person name="Henderson C."/>
            <person name="Gordon D."/>
            <person name="Auger K."/>
            <person name="Wright D."/>
            <person name="Collins J."/>
            <person name="Raisen C."/>
            <person name="Dyer L."/>
            <person name="Leung K."/>
            <person name="Robertson L."/>
            <person name="Ambridge K."/>
            <person name="Leongamornlert D."/>
            <person name="McGuire S."/>
            <person name="Gilderthorp R."/>
            <person name="Griffiths C."/>
            <person name="Manthravadi D."/>
            <person name="Nichol S."/>
            <person name="Barker G."/>
            <person name="Whitehead S."/>
            <person name="Kay M."/>
            <person name="Brown J."/>
            <person name="Murnane C."/>
            <person name="Gray E."/>
            <person name="Humphries M."/>
            <person name="Sycamore N."/>
            <person name="Barker D."/>
            <person name="Saunders D."/>
            <person name="Wallis J."/>
            <person name="Babbage A."/>
            <person name="Hammond S."/>
            <person name="Mashreghi-Mohammadi M."/>
            <person name="Barr L."/>
            <person name="Martin S."/>
            <person name="Wray P."/>
            <person name="Ellington A."/>
            <person name="Matthews N."/>
            <person name="Ellwood M."/>
            <person name="Woodmansey R."/>
            <person name="Clark G."/>
            <person name="Cooper J."/>
            <person name="Cooper J."/>
            <person name="Tromans A."/>
            <person name="Grafham D."/>
            <person name="Skuce C."/>
            <person name="Pandian R."/>
            <person name="Andrews R."/>
            <person name="Harrison E."/>
            <person name="Kimberley A."/>
            <person name="Garnett J."/>
            <person name="Fosker N."/>
            <person name="Hall R."/>
            <person name="Garner P."/>
            <person name="Kelly D."/>
            <person name="Bird C."/>
            <person name="Palmer S."/>
            <person name="Gehring I."/>
            <person name="Berger A."/>
            <person name="Dooley C.M."/>
            <person name="Ersan-Urun Z."/>
            <person name="Eser C."/>
            <person name="Geiger H."/>
            <person name="Geisler M."/>
            <person name="Karotki L."/>
            <person name="Kirn A."/>
            <person name="Konantz J."/>
            <person name="Konantz M."/>
            <person name="Oberlander M."/>
            <person name="Rudolph-Geiger S."/>
            <person name="Teucke M."/>
            <person name="Lanz C."/>
            <person name="Raddatz G."/>
            <person name="Osoegawa K."/>
            <person name="Zhu B."/>
            <person name="Rapp A."/>
            <person name="Widaa S."/>
            <person name="Langford C."/>
            <person name="Yang F."/>
            <person name="Schuster S.C."/>
            <person name="Carter N.P."/>
            <person name="Harrow J."/>
            <person name="Ning Z."/>
            <person name="Herrero J."/>
            <person name="Searle S.M."/>
            <person name="Enright A."/>
            <person name="Geisler R."/>
            <person name="Plasterk R.H."/>
            <person name="Lee C."/>
            <person name="Westerfield M."/>
            <person name="de Jong P.J."/>
            <person name="Zon L.I."/>
            <person name="Postlethwait J.H."/>
            <person name="Nusslein-Volhard C."/>
            <person name="Hubbard T.J."/>
            <person name="Roest Crollius H."/>
            <person name="Rogers J."/>
            <person name="Stemple D.L."/>
        </authorList>
    </citation>
    <scope>NUCLEOTIDE SEQUENCE [LARGE SCALE GENOMIC DNA]</scope>
    <source>
        <strain evidence="8">Tuebingen</strain>
    </source>
</reference>
<dbReference type="GO" id="GO:0002218">
    <property type="term" value="P:activation of innate immune response"/>
    <property type="evidence" value="ECO:0000318"/>
    <property type="project" value="GO_Central"/>
</dbReference>